<keyword evidence="2" id="KW-0378">Hydrolase</keyword>
<dbReference type="FunFam" id="3.40.50.40:FF:000001">
    <property type="entry name" value="L-asparaginase 1"/>
    <property type="match status" value="1"/>
</dbReference>
<dbReference type="InterPro" id="IPR036152">
    <property type="entry name" value="Asp/glu_Ase-like_sf"/>
</dbReference>
<dbReference type="Pfam" id="PF00710">
    <property type="entry name" value="Asparaginase"/>
    <property type="match status" value="1"/>
</dbReference>
<accession>A0A0B2VVU7</accession>
<dbReference type="PRINTS" id="PR00139">
    <property type="entry name" value="ASNGLNASE"/>
</dbReference>
<feature type="active site" description="O-isoaspartyl threonine intermediate" evidence="3">
    <location>
        <position position="51"/>
    </location>
</feature>
<dbReference type="Gene3D" id="3.40.50.1170">
    <property type="entry name" value="L-asparaginase, N-terminal domain"/>
    <property type="match status" value="1"/>
</dbReference>
<feature type="domain" description="Asparaginase/glutaminase C-terminal" evidence="6">
    <location>
        <begin position="237"/>
        <end position="352"/>
    </location>
</feature>
<proteinExistence type="predicted"/>
<dbReference type="Proteomes" id="UP000031036">
    <property type="component" value="Unassembled WGS sequence"/>
</dbReference>
<feature type="active site" evidence="4">
    <location>
        <position position="144"/>
    </location>
</feature>
<dbReference type="InterPro" id="IPR006034">
    <property type="entry name" value="Asparaginase/glutaminase-like"/>
</dbReference>
<evidence type="ECO:0000256" key="2">
    <source>
        <dbReference type="ARBA" id="ARBA00022801"/>
    </source>
</evidence>
<comment type="caution">
    <text evidence="7">The sequence shown here is derived from an EMBL/GenBank/DDBJ whole genome shotgun (WGS) entry which is preliminary data.</text>
</comment>
<dbReference type="PANTHER" id="PTHR11707:SF28">
    <property type="entry name" value="60 KDA LYSOPHOSPHOLIPASE"/>
    <property type="match status" value="1"/>
</dbReference>
<dbReference type="OrthoDB" id="542841at2759"/>
<feature type="domain" description="L-asparaginase N-terminal" evidence="5">
    <location>
        <begin position="42"/>
        <end position="228"/>
    </location>
</feature>
<evidence type="ECO:0000256" key="3">
    <source>
        <dbReference type="PIRSR" id="PIRSR001220-1"/>
    </source>
</evidence>
<dbReference type="PIRSF" id="PIRSF001220">
    <property type="entry name" value="L-ASNase_gatD"/>
    <property type="match status" value="1"/>
</dbReference>
<evidence type="ECO:0000259" key="5">
    <source>
        <dbReference type="Pfam" id="PF00710"/>
    </source>
</evidence>
<reference evidence="7 8" key="1">
    <citation type="submission" date="2014-11" db="EMBL/GenBank/DDBJ databases">
        <title>Genetic blueprint of the zoonotic pathogen Toxocara canis.</title>
        <authorList>
            <person name="Zhu X.-Q."/>
            <person name="Korhonen P.K."/>
            <person name="Cai H."/>
            <person name="Young N.D."/>
            <person name="Nejsum P."/>
            <person name="von Samson-Himmelstjerna G."/>
            <person name="Boag P.R."/>
            <person name="Tan P."/>
            <person name="Li Q."/>
            <person name="Min J."/>
            <person name="Yang Y."/>
            <person name="Wang X."/>
            <person name="Fang X."/>
            <person name="Hall R.S."/>
            <person name="Hofmann A."/>
            <person name="Sternberg P.W."/>
            <person name="Jex A.R."/>
            <person name="Gasser R.B."/>
        </authorList>
    </citation>
    <scope>NUCLEOTIDE SEQUENCE [LARGE SCALE GENOMIC DNA]</scope>
    <source>
        <strain evidence="7">PN_DK_2014</strain>
    </source>
</reference>
<dbReference type="SMART" id="SM00870">
    <property type="entry name" value="Asparaginase"/>
    <property type="match status" value="1"/>
</dbReference>
<dbReference type="InterPro" id="IPR040919">
    <property type="entry name" value="Asparaginase_C"/>
</dbReference>
<dbReference type="OMA" id="CEDMLPE"/>
<dbReference type="PANTHER" id="PTHR11707">
    <property type="entry name" value="L-ASPARAGINASE"/>
    <property type="match status" value="1"/>
</dbReference>
<dbReference type="SUPFAM" id="SSF53774">
    <property type="entry name" value="Glutaminase/Asparaginase"/>
    <property type="match status" value="1"/>
</dbReference>
<dbReference type="GO" id="GO:0004067">
    <property type="term" value="F:asparaginase activity"/>
    <property type="evidence" value="ECO:0007669"/>
    <property type="project" value="UniProtKB-UniRule"/>
</dbReference>
<dbReference type="Pfam" id="PF17763">
    <property type="entry name" value="Asparaginase_C"/>
    <property type="match status" value="1"/>
</dbReference>
<dbReference type="Gene3D" id="3.40.50.40">
    <property type="match status" value="1"/>
</dbReference>
<evidence type="ECO:0000313" key="8">
    <source>
        <dbReference type="Proteomes" id="UP000031036"/>
    </source>
</evidence>
<dbReference type="EMBL" id="JPKZ01000758">
    <property type="protein sequence ID" value="KHN85559.1"/>
    <property type="molecule type" value="Genomic_DNA"/>
</dbReference>
<dbReference type="GO" id="GO:0009066">
    <property type="term" value="P:aspartate family amino acid metabolic process"/>
    <property type="evidence" value="ECO:0007669"/>
    <property type="project" value="UniProtKB-ARBA"/>
</dbReference>
<dbReference type="PROSITE" id="PS00917">
    <property type="entry name" value="ASN_GLN_ASE_2"/>
    <property type="match status" value="1"/>
</dbReference>
<gene>
    <name evidence="7" type="ORF">Tcan_17072</name>
</gene>
<evidence type="ECO:0000256" key="4">
    <source>
        <dbReference type="PROSITE-ProRule" id="PRU10100"/>
    </source>
</evidence>
<dbReference type="SFLD" id="SFLDS00057">
    <property type="entry name" value="Glutaminase/Asparaginase"/>
    <property type="match status" value="1"/>
</dbReference>
<evidence type="ECO:0000256" key="1">
    <source>
        <dbReference type="ARBA" id="ARBA00012920"/>
    </source>
</evidence>
<dbReference type="InterPro" id="IPR037152">
    <property type="entry name" value="L-asparaginase_N_sf"/>
</dbReference>
<protein>
    <recommendedName>
        <fullName evidence="1">asparaginase</fullName>
        <ecNumber evidence="1">3.5.1.1</ecNumber>
    </recommendedName>
</protein>
<dbReference type="InterPro" id="IPR027475">
    <property type="entry name" value="Asparaginase/glutaminase_AS2"/>
</dbReference>
<dbReference type="InterPro" id="IPR027474">
    <property type="entry name" value="L-asparaginase_N"/>
</dbReference>
<dbReference type="STRING" id="6265.A0A0B2VVU7"/>
<name>A0A0B2VVU7_TOXCA</name>
<dbReference type="PROSITE" id="PS51732">
    <property type="entry name" value="ASN_GLN_ASE_3"/>
    <property type="match status" value="1"/>
</dbReference>
<sequence>MSFLRPFLRNLPRPLGYRTSLLKRPYSATATTNQASNATEPRILVLNTGGTLSMNKIDGVYRPQEGYFLKMMNELSVVKCDRNFQARYNLSAHNPFDRNIIFSVKECQPLLDGASMGIDDWMRIGTEIGTAYNDYDGFVILHGTDTLAYTSSALSFILENLAKPVVVTGSQLPLREIISDASNNFFGALLCAAFIPIPSVRLLLDQKSPFLISDDSCVKTKTLASAPFGVCQNLCRDVSILRIFPSIKPETVALNLRPPLRGCVIQTYGTGNMPNNPELHSVLHDATQRGCILLSCTQCKSGKVETLYESSLFMQTTGVISGYDMTTEAAFTKLTYVLGKSGLSHEEKRKLMSQDLRGEITPR</sequence>
<evidence type="ECO:0000313" key="7">
    <source>
        <dbReference type="EMBL" id="KHN85559.1"/>
    </source>
</evidence>
<dbReference type="PIRSF" id="PIRSF500176">
    <property type="entry name" value="L_ASNase"/>
    <property type="match status" value="1"/>
</dbReference>
<dbReference type="EC" id="3.5.1.1" evidence="1"/>
<dbReference type="AlphaFoldDB" id="A0A0B2VVU7"/>
<organism evidence="7 8">
    <name type="scientific">Toxocara canis</name>
    <name type="common">Canine roundworm</name>
    <dbReference type="NCBI Taxonomy" id="6265"/>
    <lineage>
        <taxon>Eukaryota</taxon>
        <taxon>Metazoa</taxon>
        <taxon>Ecdysozoa</taxon>
        <taxon>Nematoda</taxon>
        <taxon>Chromadorea</taxon>
        <taxon>Rhabditida</taxon>
        <taxon>Spirurina</taxon>
        <taxon>Ascaridomorpha</taxon>
        <taxon>Ascaridoidea</taxon>
        <taxon>Toxocaridae</taxon>
        <taxon>Toxocara</taxon>
    </lineage>
</organism>
<keyword evidence="8" id="KW-1185">Reference proteome</keyword>
<dbReference type="InterPro" id="IPR027473">
    <property type="entry name" value="L-asparaginase_C"/>
</dbReference>
<evidence type="ECO:0000259" key="6">
    <source>
        <dbReference type="Pfam" id="PF17763"/>
    </source>
</evidence>